<comment type="similarity">
    <text evidence="10">Belongs to the adenylate cyclase family. DacA/CdaA subfamily.</text>
</comment>
<dbReference type="FunFam" id="3.40.1700.10:FF:000002">
    <property type="entry name" value="Diadenylate cyclase"/>
    <property type="match status" value="1"/>
</dbReference>
<feature type="transmembrane region" description="Helical" evidence="10">
    <location>
        <begin position="62"/>
        <end position="79"/>
    </location>
</feature>
<evidence type="ECO:0000259" key="11">
    <source>
        <dbReference type="PROSITE" id="PS51794"/>
    </source>
</evidence>
<evidence type="ECO:0000256" key="9">
    <source>
        <dbReference type="ARBA" id="ARBA00023136"/>
    </source>
</evidence>
<comment type="subunit">
    <text evidence="10">Probably a homodimer.</text>
</comment>
<evidence type="ECO:0000256" key="4">
    <source>
        <dbReference type="ARBA" id="ARBA00022692"/>
    </source>
</evidence>
<gene>
    <name evidence="10" type="primary">dacA</name>
    <name evidence="12" type="ORF">COX41_00850</name>
</gene>
<dbReference type="GO" id="GO:0004016">
    <property type="term" value="F:adenylate cyclase activity"/>
    <property type="evidence" value="ECO:0007669"/>
    <property type="project" value="UniProtKB-UniRule"/>
</dbReference>
<dbReference type="PROSITE" id="PS51794">
    <property type="entry name" value="DAC"/>
    <property type="match status" value="1"/>
</dbReference>
<keyword evidence="7 10" id="KW-0067">ATP-binding</keyword>
<dbReference type="AlphaFoldDB" id="A0A2G9YM74"/>
<evidence type="ECO:0000256" key="8">
    <source>
        <dbReference type="ARBA" id="ARBA00022989"/>
    </source>
</evidence>
<evidence type="ECO:0000256" key="10">
    <source>
        <dbReference type="HAMAP-Rule" id="MF_01499"/>
    </source>
</evidence>
<reference evidence="12 13" key="1">
    <citation type="submission" date="2017-09" db="EMBL/GenBank/DDBJ databases">
        <title>Depth-based differentiation of microbial function through sediment-hosted aquifers and enrichment of novel symbionts in the deep terrestrial subsurface.</title>
        <authorList>
            <person name="Probst A.J."/>
            <person name="Ladd B."/>
            <person name="Jarett J.K."/>
            <person name="Geller-Mcgrath D.E."/>
            <person name="Sieber C.M."/>
            <person name="Emerson J.B."/>
            <person name="Anantharaman K."/>
            <person name="Thomas B.C."/>
            <person name="Malmstrom R."/>
            <person name="Stieglmeier M."/>
            <person name="Klingl A."/>
            <person name="Woyke T."/>
            <person name="Ryan C.M."/>
            <person name="Banfield J.F."/>
        </authorList>
    </citation>
    <scope>NUCLEOTIDE SEQUENCE [LARGE SCALE GENOMIC DNA]</scope>
    <source>
        <strain evidence="12">CG23_combo_of_CG06-09_8_20_14_all_41_10</strain>
    </source>
</reference>
<dbReference type="PIRSF" id="PIRSF004793">
    <property type="entry name" value="UCP004793"/>
    <property type="match status" value="1"/>
</dbReference>
<comment type="caution">
    <text evidence="10">Lacks conserved residue(s) required for the propagation of feature annotation.</text>
</comment>
<sequence>MNLSLILIYWKVILEIAILWFVIYQVILFFEGTRAIQVMRGIVIIIVAFFVFQRIGLDRLDWLFKNFFAISVIAALIIFHPEIRAGLARLGQKHIFTVQLREEELDLMLKEISKAAEDLSRDKIGALIVIEKNDPLNAFAKNGVAIDSMISSELIQAVFTPNNPLHDGGMIIQGGRISSTGCFFPLAQNQDLSRIFGTRHRAAIGLSEETDAIIIVVSEERSDISLVYRGKLYKDLSQEALFLKAKEIFKLKV</sequence>
<evidence type="ECO:0000256" key="7">
    <source>
        <dbReference type="ARBA" id="ARBA00022840"/>
    </source>
</evidence>
<evidence type="ECO:0000256" key="5">
    <source>
        <dbReference type="ARBA" id="ARBA00022695"/>
    </source>
</evidence>
<keyword evidence="6 10" id="KW-0547">Nucleotide-binding</keyword>
<dbReference type="Gene3D" id="3.40.1700.10">
    <property type="entry name" value="DNA integrity scanning protein, DisA, N-terminal domain"/>
    <property type="match status" value="1"/>
</dbReference>
<dbReference type="InterPro" id="IPR014046">
    <property type="entry name" value="C-di-AMP_synthase"/>
</dbReference>
<evidence type="ECO:0000256" key="1">
    <source>
        <dbReference type="ARBA" id="ARBA00000877"/>
    </source>
</evidence>
<feature type="transmembrane region" description="Helical" evidence="10">
    <location>
        <begin position="37"/>
        <end position="56"/>
    </location>
</feature>
<dbReference type="PANTHER" id="PTHR34185:SF1">
    <property type="entry name" value="DIADENYLATE CYCLASE"/>
    <property type="match status" value="1"/>
</dbReference>
<dbReference type="EMBL" id="PCRK01000015">
    <property type="protein sequence ID" value="PIP19813.1"/>
    <property type="molecule type" value="Genomic_DNA"/>
</dbReference>
<evidence type="ECO:0000256" key="2">
    <source>
        <dbReference type="ARBA" id="ARBA00022475"/>
    </source>
</evidence>
<dbReference type="GO" id="GO:0005524">
    <property type="term" value="F:ATP binding"/>
    <property type="evidence" value="ECO:0007669"/>
    <property type="project" value="UniProtKB-UniRule"/>
</dbReference>
<comment type="catalytic activity">
    <reaction evidence="1 10">
        <text>2 ATP = 3',3'-c-di-AMP + 2 diphosphate</text>
        <dbReference type="Rhea" id="RHEA:35655"/>
        <dbReference type="ChEBI" id="CHEBI:30616"/>
        <dbReference type="ChEBI" id="CHEBI:33019"/>
        <dbReference type="ChEBI" id="CHEBI:71500"/>
        <dbReference type="EC" id="2.7.7.85"/>
    </reaction>
</comment>
<keyword evidence="9 10" id="KW-0472">Membrane</keyword>
<dbReference type="InterPro" id="IPR050338">
    <property type="entry name" value="DisA"/>
</dbReference>
<proteinExistence type="inferred from homology"/>
<dbReference type="Pfam" id="PF02457">
    <property type="entry name" value="DAC"/>
    <property type="match status" value="1"/>
</dbReference>
<keyword evidence="8 10" id="KW-1133">Transmembrane helix</keyword>
<comment type="function">
    <text evidence="10">Catalyzes the condensation of 2 ATP molecules into cyclic di-AMP (c-di-AMP), a second messenger used to regulate differing processes in different bacteria.</text>
</comment>
<keyword evidence="5 10" id="KW-0548">Nucleotidyltransferase</keyword>
<dbReference type="InterPro" id="IPR034701">
    <property type="entry name" value="CdaA"/>
</dbReference>
<dbReference type="InterPro" id="IPR003390">
    <property type="entry name" value="DNA_integrity_scan_DisA_N"/>
</dbReference>
<dbReference type="Proteomes" id="UP000231292">
    <property type="component" value="Unassembled WGS sequence"/>
</dbReference>
<keyword evidence="3 10" id="KW-0808">Transferase</keyword>
<feature type="transmembrane region" description="Helical" evidence="10">
    <location>
        <begin position="6"/>
        <end position="30"/>
    </location>
</feature>
<evidence type="ECO:0000256" key="3">
    <source>
        <dbReference type="ARBA" id="ARBA00022679"/>
    </source>
</evidence>
<keyword evidence="4 10" id="KW-0812">Transmembrane</keyword>
<protein>
    <recommendedName>
        <fullName evidence="10">Diadenylate cyclase</fullName>
        <shortName evidence="10">DAC</shortName>
        <ecNumber evidence="10">2.7.7.85</ecNumber>
    </recommendedName>
    <alternativeName>
        <fullName evidence="10">Cyclic-di-AMP synthase</fullName>
        <shortName evidence="10">c-di-AMP synthase</shortName>
    </alternativeName>
</protein>
<evidence type="ECO:0000313" key="13">
    <source>
        <dbReference type="Proteomes" id="UP000231292"/>
    </source>
</evidence>
<dbReference type="PANTHER" id="PTHR34185">
    <property type="entry name" value="DIADENYLATE CYCLASE"/>
    <property type="match status" value="1"/>
</dbReference>
<dbReference type="EC" id="2.7.7.85" evidence="10"/>
<accession>A0A2G9YM74</accession>
<dbReference type="GO" id="GO:0106408">
    <property type="term" value="F:diadenylate cyclase activity"/>
    <property type="evidence" value="ECO:0007669"/>
    <property type="project" value="UniProtKB-EC"/>
</dbReference>
<name>A0A2G9YM74_9BACT</name>
<dbReference type="InterPro" id="IPR036888">
    <property type="entry name" value="DNA_integrity_DisA_N_sf"/>
</dbReference>
<comment type="caution">
    <text evidence="12">The sequence shown here is derived from an EMBL/GenBank/DDBJ whole genome shotgun (WGS) entry which is preliminary data.</text>
</comment>
<organism evidence="12 13">
    <name type="scientific">Candidatus Sherwoodlollariibacterium unditelluris</name>
    <dbReference type="NCBI Taxonomy" id="1974757"/>
    <lineage>
        <taxon>Bacteria</taxon>
        <taxon>Pseudomonadati</taxon>
        <taxon>Candidatus Omnitrophota</taxon>
        <taxon>Candidatus Sherwoodlollariibacterium</taxon>
    </lineage>
</organism>
<dbReference type="NCBIfam" id="TIGR00159">
    <property type="entry name" value="diadenylate cyclase CdaA"/>
    <property type="match status" value="1"/>
</dbReference>
<dbReference type="GO" id="GO:0006171">
    <property type="term" value="P:cAMP biosynthetic process"/>
    <property type="evidence" value="ECO:0007669"/>
    <property type="project" value="InterPro"/>
</dbReference>
<evidence type="ECO:0000313" key="12">
    <source>
        <dbReference type="EMBL" id="PIP19813.1"/>
    </source>
</evidence>
<evidence type="ECO:0000256" key="6">
    <source>
        <dbReference type="ARBA" id="ARBA00022741"/>
    </source>
</evidence>
<dbReference type="SUPFAM" id="SSF143597">
    <property type="entry name" value="YojJ-like"/>
    <property type="match status" value="1"/>
</dbReference>
<keyword evidence="2 10" id="KW-1003">Cell membrane</keyword>
<feature type="domain" description="DAC" evidence="11">
    <location>
        <begin position="80"/>
        <end position="238"/>
    </location>
</feature>
<dbReference type="HAMAP" id="MF_01499">
    <property type="entry name" value="DacA"/>
    <property type="match status" value="1"/>
</dbReference>